<keyword evidence="6" id="KW-1185">Reference proteome</keyword>
<organism evidence="5 6">
    <name type="scientific">Pilimelia terevasa</name>
    <dbReference type="NCBI Taxonomy" id="53372"/>
    <lineage>
        <taxon>Bacteria</taxon>
        <taxon>Bacillati</taxon>
        <taxon>Actinomycetota</taxon>
        <taxon>Actinomycetes</taxon>
        <taxon>Micromonosporales</taxon>
        <taxon>Micromonosporaceae</taxon>
        <taxon>Pilimelia</taxon>
    </lineage>
</organism>
<evidence type="ECO:0000256" key="3">
    <source>
        <dbReference type="ARBA" id="ARBA00023163"/>
    </source>
</evidence>
<dbReference type="RefSeq" id="WP_189112417.1">
    <property type="nucleotide sequence ID" value="NZ_BMQC01000001.1"/>
</dbReference>
<accession>A0A8J3FFZ2</accession>
<dbReference type="Gene3D" id="1.10.10.10">
    <property type="entry name" value="Winged helix-like DNA-binding domain superfamily/Winged helix DNA-binding domain"/>
    <property type="match status" value="1"/>
</dbReference>
<proteinExistence type="predicted"/>
<dbReference type="GO" id="GO:0003700">
    <property type="term" value="F:DNA-binding transcription factor activity"/>
    <property type="evidence" value="ECO:0007669"/>
    <property type="project" value="InterPro"/>
</dbReference>
<evidence type="ECO:0000313" key="6">
    <source>
        <dbReference type="Proteomes" id="UP000662200"/>
    </source>
</evidence>
<dbReference type="Proteomes" id="UP000662200">
    <property type="component" value="Unassembled WGS sequence"/>
</dbReference>
<keyword evidence="2" id="KW-0238">DNA-binding</keyword>
<dbReference type="CDD" id="cd00090">
    <property type="entry name" value="HTH_ARSR"/>
    <property type="match status" value="1"/>
</dbReference>
<dbReference type="GO" id="GO:0003677">
    <property type="term" value="F:DNA binding"/>
    <property type="evidence" value="ECO:0007669"/>
    <property type="project" value="UniProtKB-KW"/>
</dbReference>
<dbReference type="Pfam" id="PF12840">
    <property type="entry name" value="HTH_20"/>
    <property type="match status" value="1"/>
</dbReference>
<dbReference type="InterPro" id="IPR036390">
    <property type="entry name" value="WH_DNA-bd_sf"/>
</dbReference>
<sequence length="199" mass="21525">MSDIRLTDSATMWALAHPTRLRLLGELRARGPATVGRLATRTGQAVGSVSYHLRTLAAHGLVTEAAGHARDRRERWWQAAHETTSFAPADVRGDPEGEAAMAALRRSIIHGYARGLERALDQERHLPPEWVAATGGGDELLHLTVEEAAELRAELEATAARWHARGAAGRPGAEPVWFIYQAVRREPTPSPAADGSTAP</sequence>
<dbReference type="InterPro" id="IPR051081">
    <property type="entry name" value="HTH_MetalResp_TranReg"/>
</dbReference>
<dbReference type="AlphaFoldDB" id="A0A8J3FFZ2"/>
<dbReference type="InterPro" id="IPR001845">
    <property type="entry name" value="HTH_ArsR_DNA-bd_dom"/>
</dbReference>
<reference evidence="5" key="2">
    <citation type="submission" date="2020-09" db="EMBL/GenBank/DDBJ databases">
        <authorList>
            <person name="Sun Q."/>
            <person name="Ohkuma M."/>
        </authorList>
    </citation>
    <scope>NUCLEOTIDE SEQUENCE</scope>
    <source>
        <strain evidence="5">JCM 3091</strain>
    </source>
</reference>
<name>A0A8J3FFZ2_9ACTN</name>
<evidence type="ECO:0000256" key="2">
    <source>
        <dbReference type="ARBA" id="ARBA00023125"/>
    </source>
</evidence>
<dbReference type="EMBL" id="BMQC01000001">
    <property type="protein sequence ID" value="GGK14854.1"/>
    <property type="molecule type" value="Genomic_DNA"/>
</dbReference>
<evidence type="ECO:0000256" key="1">
    <source>
        <dbReference type="ARBA" id="ARBA00023015"/>
    </source>
</evidence>
<dbReference type="SUPFAM" id="SSF46785">
    <property type="entry name" value="Winged helix' DNA-binding domain"/>
    <property type="match status" value="1"/>
</dbReference>
<protein>
    <submittedName>
        <fullName evidence="5">Transcriptional regulator</fullName>
    </submittedName>
</protein>
<comment type="caution">
    <text evidence="5">The sequence shown here is derived from an EMBL/GenBank/DDBJ whole genome shotgun (WGS) entry which is preliminary data.</text>
</comment>
<evidence type="ECO:0000259" key="4">
    <source>
        <dbReference type="SMART" id="SM00418"/>
    </source>
</evidence>
<gene>
    <name evidence="5" type="ORF">GCM10010124_04300</name>
</gene>
<dbReference type="PANTHER" id="PTHR33154:SF15">
    <property type="entry name" value="REGULATORY PROTEIN ARSR"/>
    <property type="match status" value="1"/>
</dbReference>
<evidence type="ECO:0000313" key="5">
    <source>
        <dbReference type="EMBL" id="GGK14854.1"/>
    </source>
</evidence>
<reference evidence="5" key="1">
    <citation type="journal article" date="2014" name="Int. J. Syst. Evol. Microbiol.">
        <title>Complete genome sequence of Corynebacterium casei LMG S-19264T (=DSM 44701T), isolated from a smear-ripened cheese.</title>
        <authorList>
            <consortium name="US DOE Joint Genome Institute (JGI-PGF)"/>
            <person name="Walter F."/>
            <person name="Albersmeier A."/>
            <person name="Kalinowski J."/>
            <person name="Ruckert C."/>
        </authorList>
    </citation>
    <scope>NUCLEOTIDE SEQUENCE</scope>
    <source>
        <strain evidence="5">JCM 3091</strain>
    </source>
</reference>
<dbReference type="SMART" id="SM00418">
    <property type="entry name" value="HTH_ARSR"/>
    <property type="match status" value="1"/>
</dbReference>
<keyword evidence="1" id="KW-0805">Transcription regulation</keyword>
<dbReference type="InterPro" id="IPR036388">
    <property type="entry name" value="WH-like_DNA-bd_sf"/>
</dbReference>
<keyword evidence="3" id="KW-0804">Transcription</keyword>
<dbReference type="PANTHER" id="PTHR33154">
    <property type="entry name" value="TRANSCRIPTIONAL REGULATOR, ARSR FAMILY"/>
    <property type="match status" value="1"/>
</dbReference>
<dbReference type="InterPro" id="IPR011991">
    <property type="entry name" value="ArsR-like_HTH"/>
</dbReference>
<feature type="domain" description="HTH arsR-type" evidence="4">
    <location>
        <begin position="11"/>
        <end position="106"/>
    </location>
</feature>